<keyword evidence="1 2" id="KW-0378">Hydrolase</keyword>
<protein>
    <submittedName>
        <fullName evidence="2">3'-5' exonuclease</fullName>
    </submittedName>
</protein>
<dbReference type="GO" id="GO:0045004">
    <property type="term" value="P:DNA replication proofreading"/>
    <property type="evidence" value="ECO:0007669"/>
    <property type="project" value="TreeGrafter"/>
</dbReference>
<dbReference type="InterPro" id="IPR006054">
    <property type="entry name" value="DnaQ"/>
</dbReference>
<sequence length="196" mass="22357">MKRSNNTLFKDIRSHEVKARERILAAARGTYTVMDIETTGMYSDITEIAALRVVSGEIRDTFHTLVKAKGPIEKRVERLTGITSDMLEEQPPIDDVLPIFMTFIEGFPLVGHGLDSDLIVIDRNLKAVGKPLVTNDYIDTHSLAKLLLPEREGEHRKYSVKALAEYYELPCSTFHRAMDDCMAEKMLFERLLAEWK</sequence>
<dbReference type="Pfam" id="PF00929">
    <property type="entry name" value="RNase_T"/>
    <property type="match status" value="1"/>
</dbReference>
<dbReference type="CDD" id="cd06127">
    <property type="entry name" value="DEDDh"/>
    <property type="match status" value="1"/>
</dbReference>
<dbReference type="AlphaFoldDB" id="A0A6L6TQS7"/>
<keyword evidence="1 2" id="KW-0540">Nuclease</keyword>
<dbReference type="GO" id="GO:0005829">
    <property type="term" value="C:cytosol"/>
    <property type="evidence" value="ECO:0007669"/>
    <property type="project" value="TreeGrafter"/>
</dbReference>
<reference evidence="2" key="1">
    <citation type="submission" date="2020-04" db="EMBL/GenBank/DDBJ databases">
        <title>Deep metagenomics examines the oral microbiome during advanced dental caries in children, revealing novel taxa and co-occurrences with host molecules.</title>
        <authorList>
            <person name="Baker J.L."/>
            <person name="Morton J.T."/>
            <person name="Dinis M."/>
            <person name="Alvarez R."/>
            <person name="Tran N.C."/>
            <person name="Knight R."/>
            <person name="Edlund A."/>
        </authorList>
    </citation>
    <scope>NUCLEOTIDE SEQUENCE</scope>
    <source>
        <strain evidence="2">JCVI_32_bin.14</strain>
    </source>
</reference>
<proteinExistence type="predicted"/>
<evidence type="ECO:0000313" key="2">
    <source>
        <dbReference type="EMBL" id="MBF1129313.1"/>
    </source>
</evidence>
<dbReference type="Proteomes" id="UP000757890">
    <property type="component" value="Unassembled WGS sequence"/>
</dbReference>
<gene>
    <name evidence="2" type="ORF">HXL70_04625</name>
</gene>
<dbReference type="GO" id="GO:0003677">
    <property type="term" value="F:DNA binding"/>
    <property type="evidence" value="ECO:0007669"/>
    <property type="project" value="InterPro"/>
</dbReference>
<dbReference type="InterPro" id="IPR036397">
    <property type="entry name" value="RNaseH_sf"/>
</dbReference>
<dbReference type="Gene3D" id="3.30.420.10">
    <property type="entry name" value="Ribonuclease H-like superfamily/Ribonuclease H"/>
    <property type="match status" value="1"/>
</dbReference>
<dbReference type="EMBL" id="JABZMK010000019">
    <property type="protein sequence ID" value="MBF1129313.1"/>
    <property type="molecule type" value="Genomic_DNA"/>
</dbReference>
<evidence type="ECO:0000313" key="3">
    <source>
        <dbReference type="Proteomes" id="UP000757890"/>
    </source>
</evidence>
<keyword evidence="1 2" id="KW-0269">Exonuclease</keyword>
<dbReference type="GO" id="GO:0008408">
    <property type="term" value="F:3'-5' exonuclease activity"/>
    <property type="evidence" value="ECO:0007669"/>
    <property type="project" value="TreeGrafter"/>
</dbReference>
<dbReference type="GO" id="GO:0003887">
    <property type="term" value="F:DNA-directed DNA polymerase activity"/>
    <property type="evidence" value="ECO:0007669"/>
    <property type="project" value="InterPro"/>
</dbReference>
<evidence type="ECO:0000256" key="1">
    <source>
        <dbReference type="ARBA" id="ARBA00022839"/>
    </source>
</evidence>
<dbReference type="SUPFAM" id="SSF53098">
    <property type="entry name" value="Ribonuclease H-like"/>
    <property type="match status" value="1"/>
</dbReference>
<dbReference type="InterPro" id="IPR013520">
    <property type="entry name" value="Ribonucl_H"/>
</dbReference>
<dbReference type="NCBIfam" id="TIGR00573">
    <property type="entry name" value="dnaq"/>
    <property type="match status" value="1"/>
</dbReference>
<dbReference type="PANTHER" id="PTHR30231:SF41">
    <property type="entry name" value="DNA POLYMERASE III SUBUNIT EPSILON"/>
    <property type="match status" value="1"/>
</dbReference>
<dbReference type="InterPro" id="IPR012337">
    <property type="entry name" value="RNaseH-like_sf"/>
</dbReference>
<dbReference type="PANTHER" id="PTHR30231">
    <property type="entry name" value="DNA POLYMERASE III SUBUNIT EPSILON"/>
    <property type="match status" value="1"/>
</dbReference>
<name>A0A6L6TQS7_9FIRM</name>
<dbReference type="FunFam" id="3.30.420.10:FF:000045">
    <property type="entry name" value="3'-5' exonuclease DinG"/>
    <property type="match status" value="1"/>
</dbReference>
<comment type="caution">
    <text evidence="2">The sequence shown here is derived from an EMBL/GenBank/DDBJ whole genome shotgun (WGS) entry which is preliminary data.</text>
</comment>
<organism evidence="2 3">
    <name type="scientific">Dialister invisus</name>
    <dbReference type="NCBI Taxonomy" id="218538"/>
    <lineage>
        <taxon>Bacteria</taxon>
        <taxon>Bacillati</taxon>
        <taxon>Bacillota</taxon>
        <taxon>Negativicutes</taxon>
        <taxon>Veillonellales</taxon>
        <taxon>Veillonellaceae</taxon>
        <taxon>Dialister</taxon>
    </lineage>
</organism>
<dbReference type="RefSeq" id="WP_227138200.1">
    <property type="nucleotide sequence ID" value="NZ_CATVTA010000005.1"/>
</dbReference>
<accession>A0A6L6TQS7</accession>
<dbReference type="SMART" id="SM00479">
    <property type="entry name" value="EXOIII"/>
    <property type="match status" value="1"/>
</dbReference>